<proteinExistence type="predicted"/>
<dbReference type="EMBL" id="BAABKI010000006">
    <property type="protein sequence ID" value="GAA5170453.1"/>
    <property type="molecule type" value="Genomic_DNA"/>
</dbReference>
<dbReference type="RefSeq" id="WP_051907350.1">
    <property type="nucleotide sequence ID" value="NZ_BAABKI010000006.1"/>
</dbReference>
<organism evidence="2 3">
    <name type="scientific">Modicisalibacter zincidurans</name>
    <dbReference type="NCBI Taxonomy" id="1178777"/>
    <lineage>
        <taxon>Bacteria</taxon>
        <taxon>Pseudomonadati</taxon>
        <taxon>Pseudomonadota</taxon>
        <taxon>Gammaproteobacteria</taxon>
        <taxon>Oceanospirillales</taxon>
        <taxon>Halomonadaceae</taxon>
        <taxon>Modicisalibacter</taxon>
    </lineage>
</organism>
<evidence type="ECO:0000313" key="3">
    <source>
        <dbReference type="Proteomes" id="UP001500074"/>
    </source>
</evidence>
<sequence>MLAASYRQGTRLLALVLASAMALLLLLRPEIISGLTLIWRLPLWLLGVWALGAGFAHGVGLTVRPGPLRRWLGPPWCWLVLGLFGVLLLLRL</sequence>
<evidence type="ECO:0000256" key="1">
    <source>
        <dbReference type="SAM" id="Phobius"/>
    </source>
</evidence>
<protein>
    <recommendedName>
        <fullName evidence="4">Cyd operon protein YbgE</fullName>
    </recommendedName>
</protein>
<keyword evidence="3" id="KW-1185">Reference proteome</keyword>
<dbReference type="InterPro" id="IPR011846">
    <property type="entry name" value="Cyd_oper_YbgE"/>
</dbReference>
<evidence type="ECO:0008006" key="4">
    <source>
        <dbReference type="Google" id="ProtNLM"/>
    </source>
</evidence>
<keyword evidence="1" id="KW-1133">Transmembrane helix</keyword>
<name>A0ABP9R1T8_9GAMM</name>
<accession>A0ABP9R1T8</accession>
<reference evidence="3" key="1">
    <citation type="journal article" date="2019" name="Int. J. Syst. Evol. Microbiol.">
        <title>The Global Catalogue of Microorganisms (GCM) 10K type strain sequencing project: providing services to taxonomists for standard genome sequencing and annotation.</title>
        <authorList>
            <consortium name="The Broad Institute Genomics Platform"/>
            <consortium name="The Broad Institute Genome Sequencing Center for Infectious Disease"/>
            <person name="Wu L."/>
            <person name="Ma J."/>
        </authorList>
    </citation>
    <scope>NUCLEOTIDE SEQUENCE [LARGE SCALE GENOMIC DNA]</scope>
    <source>
        <strain evidence="3">JCM 18472</strain>
    </source>
</reference>
<keyword evidence="1" id="KW-0812">Transmembrane</keyword>
<dbReference type="Proteomes" id="UP001500074">
    <property type="component" value="Unassembled WGS sequence"/>
</dbReference>
<keyword evidence="1" id="KW-0472">Membrane</keyword>
<feature type="transmembrane region" description="Helical" evidence="1">
    <location>
        <begin position="44"/>
        <end position="63"/>
    </location>
</feature>
<evidence type="ECO:0000313" key="2">
    <source>
        <dbReference type="EMBL" id="GAA5170453.1"/>
    </source>
</evidence>
<dbReference type="Pfam" id="PF09600">
    <property type="entry name" value="Cyd_oper_YbgE"/>
    <property type="match status" value="1"/>
</dbReference>
<comment type="caution">
    <text evidence="2">The sequence shown here is derived from an EMBL/GenBank/DDBJ whole genome shotgun (WGS) entry which is preliminary data.</text>
</comment>
<feature type="transmembrane region" description="Helical" evidence="1">
    <location>
        <begin position="75"/>
        <end position="91"/>
    </location>
</feature>
<gene>
    <name evidence="2" type="ORF">GCM10023342_03900</name>
</gene>